<evidence type="ECO:0000313" key="3">
    <source>
        <dbReference type="Proteomes" id="UP000000378"/>
    </source>
</evidence>
<evidence type="ECO:0000313" key="2">
    <source>
        <dbReference type="EMBL" id="ADI02684.1"/>
    </source>
</evidence>
<gene>
    <name evidence="2" type="ordered locus">Slip_1932</name>
</gene>
<dbReference type="EMBL" id="CP002048">
    <property type="protein sequence ID" value="ADI02684.1"/>
    <property type="molecule type" value="Genomic_DNA"/>
</dbReference>
<feature type="compositionally biased region" description="Basic and acidic residues" evidence="1">
    <location>
        <begin position="86"/>
        <end position="98"/>
    </location>
</feature>
<sequence>MKREPFYTKDLHFAAYLLLEGYQPEIKVPFQGAKKVMFLYPEADFSTLRDLRTRFEGDKNLTVNLFDYVRAMRELGDRINYIKRETLKKEAGQNDRNEATGQQPTI</sequence>
<evidence type="ECO:0000256" key="1">
    <source>
        <dbReference type="SAM" id="MobiDB-lite"/>
    </source>
</evidence>
<evidence type="ECO:0008006" key="4">
    <source>
        <dbReference type="Google" id="ProtNLM"/>
    </source>
</evidence>
<dbReference type="HOGENOM" id="CLU_2221923_0_0_9"/>
<protein>
    <recommendedName>
        <fullName evidence="4">DUF5659 domain-containing protein</fullName>
    </recommendedName>
</protein>
<feature type="region of interest" description="Disordered" evidence="1">
    <location>
        <begin position="86"/>
        <end position="106"/>
    </location>
</feature>
<dbReference type="OrthoDB" id="2111809at2"/>
<dbReference type="eggNOG" id="ENOG50340XX">
    <property type="taxonomic scope" value="Bacteria"/>
</dbReference>
<proteinExistence type="predicted"/>
<name>D7CPQ6_SYNLT</name>
<dbReference type="RefSeq" id="WP_013176086.1">
    <property type="nucleotide sequence ID" value="NC_014220.1"/>
</dbReference>
<reference evidence="2 3" key="2">
    <citation type="journal article" date="2010" name="Stand. Genomic Sci.">
        <title>Complete genome sequence of Syntrophothermus lipocalidus type strain (TGB-C1).</title>
        <authorList>
            <person name="Djao O.D."/>
            <person name="Zhang X."/>
            <person name="Lucas S."/>
            <person name="Lapidus A."/>
            <person name="Del Rio T.G."/>
            <person name="Nolan M."/>
            <person name="Tice H."/>
            <person name="Cheng J.F."/>
            <person name="Han C."/>
            <person name="Tapia R."/>
            <person name="Goodwin L."/>
            <person name="Pitluck S."/>
            <person name="Liolios K."/>
            <person name="Ivanova N."/>
            <person name="Mavromatis K."/>
            <person name="Mikhailova N."/>
            <person name="Ovchinnikova G."/>
            <person name="Pati A."/>
            <person name="Brambilla E."/>
            <person name="Chen A."/>
            <person name="Palaniappan K."/>
            <person name="Land M."/>
            <person name="Hauser L."/>
            <person name="Chang Y.J."/>
            <person name="Jeffries C.D."/>
            <person name="Rohde M."/>
            <person name="Sikorski J."/>
            <person name="Spring S."/>
            <person name="Goker M."/>
            <person name="Detter J.C."/>
            <person name="Woyke T."/>
            <person name="Bristow J."/>
            <person name="Eisen J.A."/>
            <person name="Markowitz V."/>
            <person name="Hugenholtz P."/>
            <person name="Kyrpides N.C."/>
            <person name="Klenk H.P."/>
        </authorList>
    </citation>
    <scope>NUCLEOTIDE SEQUENCE [LARGE SCALE GENOMIC DNA]</scope>
    <source>
        <strain evidence="3">DSM 12680 / TGB-C1</strain>
    </source>
</reference>
<dbReference type="AlphaFoldDB" id="D7CPQ6"/>
<dbReference type="Proteomes" id="UP000000378">
    <property type="component" value="Chromosome"/>
</dbReference>
<reference evidence="3" key="1">
    <citation type="journal article" date="2010" name="Stand. Genomic Sci.">
        <title>Complete genome sequence of Syntrophothermus lipocalidus type strain (TGB-C1T).</title>
        <authorList>
            <consortium name="US DOE Joint Genome Institute (JGI-PGF)"/>
            <person name="Djao O."/>
            <person name="Zhang X."/>
            <person name="Lucas S."/>
            <person name="Lapidus A."/>
            <person name="Glavina Del Rio T."/>
            <person name="Nolan M."/>
            <person name="Tice H."/>
            <person name="Cheng J."/>
            <person name="Han C."/>
            <person name="Tapia R."/>
            <person name="Goodwin L."/>
            <person name="Pitluck S."/>
            <person name="Liolios K."/>
            <person name="Ivanova N."/>
            <person name="Mavromatis K."/>
            <person name="Mikhailova N."/>
            <person name="Ovchinnikova G."/>
            <person name="Pati A."/>
            <person name="Brambilla E."/>
            <person name="Chen A."/>
            <person name="Palaniappan K."/>
            <person name="Land M."/>
            <person name="Hauser L."/>
            <person name="Chang Y."/>
            <person name="Jeffries C."/>
            <person name="Rohde M."/>
            <person name="Sikorski J."/>
            <person name="Spring S."/>
            <person name="Goker M."/>
            <person name="Detter J."/>
            <person name="Woyke T."/>
            <person name="Bristow J."/>
            <person name="Eisen J."/>
            <person name="Markowitz V."/>
            <person name="Hugenholtz P."/>
            <person name="Kyrpides N."/>
            <person name="Klenk H."/>
        </authorList>
    </citation>
    <scope>NUCLEOTIDE SEQUENCE [LARGE SCALE GENOMIC DNA]</scope>
    <source>
        <strain evidence="3">DSM 12680 / TGB-C1</strain>
    </source>
</reference>
<accession>D7CPQ6</accession>
<dbReference type="KEGG" id="slp:Slip_1932"/>
<organism evidence="2 3">
    <name type="scientific">Syntrophothermus lipocalidus (strain DSM 12680 / TGB-C1)</name>
    <dbReference type="NCBI Taxonomy" id="643648"/>
    <lineage>
        <taxon>Bacteria</taxon>
        <taxon>Bacillati</taxon>
        <taxon>Bacillota</taxon>
        <taxon>Clostridia</taxon>
        <taxon>Eubacteriales</taxon>
        <taxon>Syntrophomonadaceae</taxon>
        <taxon>Syntrophothermus</taxon>
    </lineage>
</organism>
<dbReference type="STRING" id="643648.Slip_1932"/>
<keyword evidence="3" id="KW-1185">Reference proteome</keyword>